<dbReference type="PANTHER" id="PTHR43372:SF4">
    <property type="entry name" value="FATTY-ACID AMIDE HYDROLASE 2"/>
    <property type="match status" value="1"/>
</dbReference>
<accession>A0A8C9RG16</accession>
<dbReference type="OrthoDB" id="6428749at2759"/>
<gene>
    <name evidence="4" type="primary">faah2</name>
</gene>
<dbReference type="PANTHER" id="PTHR43372">
    <property type="entry name" value="FATTY-ACID AMIDE HYDROLASE"/>
    <property type="match status" value="1"/>
</dbReference>
<evidence type="ECO:0000256" key="2">
    <source>
        <dbReference type="SAM" id="MobiDB-lite"/>
    </source>
</evidence>
<dbReference type="GO" id="GO:0012505">
    <property type="term" value="C:endomembrane system"/>
    <property type="evidence" value="ECO:0007669"/>
    <property type="project" value="TreeGrafter"/>
</dbReference>
<protein>
    <submittedName>
        <fullName evidence="4">Fatty acid amide hydrolase 2a</fullName>
    </submittedName>
</protein>
<name>A0A8C9RG16_SCLFO</name>
<sequence>MMTGGLNSEASHFFAGKRSVKNWAAKRSVVLSLRLKNRRRMRRWPSVKLFCFTDQKKKKKTVCKVKHYQGEKRKTKNTRETPETRESEHHVTLSHARFVTATLRSRGARRERSARTGVRGMALAARIEWLAARALRAVVHVLVALFRLLASRRAVGGPPRPPPPASDPLLRLSAVRLAERIRRKEVTSVQVVRAYIERIQEVNPLVNAVVKDRFSAALQEAARADRLVEEDKGDEGVLKERLPLLGVPFTVKESFCVQGMPNSAGLLSRRGVVSGTDAPAVALLKKAGAIPLAVTNCSELCMWLESHNHLYGITRNPYDTRRIPGGSSGGEGSILASGGSVVGVGSDIGGSIRMPAFFNGIFGHKPTPGIVSNDGQHPPSSGRRDEFLCTGPMCRYAEDLLPLLSIMAGKNADKLSLHADVDLRKLRYFSVPHNGGSPLVSPVERQLIEAQKKVVRRLEADLGVTVQEVPLPQLRYSHHIWLDCMASPNQHGELPVPFAELMGDGSRKVWPLWELLKWLLGRSPHTLPAIGLALVDKVLGSQPSRFIGQQKEQLQVRVEQLLGSDGVLLYPPHPRVAPEHHVPVFTPFDFSYTGVFNILGLPVTQCPLGLGEQRLPLGVQVVAGKLQDRLCLAVARHLERAFGGWRDPGAP</sequence>
<evidence type="ECO:0000256" key="1">
    <source>
        <dbReference type="ARBA" id="ARBA00009199"/>
    </source>
</evidence>
<dbReference type="InterPro" id="IPR036928">
    <property type="entry name" value="AS_sf"/>
</dbReference>
<evidence type="ECO:0000313" key="4">
    <source>
        <dbReference type="Ensembl" id="ENSSFOP00015011470.2"/>
    </source>
</evidence>
<reference evidence="4" key="3">
    <citation type="submission" date="2025-09" db="UniProtKB">
        <authorList>
            <consortium name="Ensembl"/>
        </authorList>
    </citation>
    <scope>IDENTIFICATION</scope>
</reference>
<dbReference type="AlphaFoldDB" id="A0A8C9RG16"/>
<dbReference type="InterPro" id="IPR052739">
    <property type="entry name" value="FAAH2"/>
</dbReference>
<organism evidence="4 5">
    <name type="scientific">Scleropages formosus</name>
    <name type="common">Asian bonytongue</name>
    <name type="synonym">Osteoglossum formosum</name>
    <dbReference type="NCBI Taxonomy" id="113540"/>
    <lineage>
        <taxon>Eukaryota</taxon>
        <taxon>Metazoa</taxon>
        <taxon>Chordata</taxon>
        <taxon>Craniata</taxon>
        <taxon>Vertebrata</taxon>
        <taxon>Euteleostomi</taxon>
        <taxon>Actinopterygii</taxon>
        <taxon>Neopterygii</taxon>
        <taxon>Teleostei</taxon>
        <taxon>Osteoglossocephala</taxon>
        <taxon>Osteoglossomorpha</taxon>
        <taxon>Osteoglossiformes</taxon>
        <taxon>Osteoglossidae</taxon>
        <taxon>Scleropages</taxon>
    </lineage>
</organism>
<dbReference type="GeneTree" id="ENSGT00940000162502"/>
<dbReference type="SUPFAM" id="SSF75304">
    <property type="entry name" value="Amidase signature (AS) enzymes"/>
    <property type="match status" value="1"/>
</dbReference>
<dbReference type="Pfam" id="PF01425">
    <property type="entry name" value="Amidase"/>
    <property type="match status" value="1"/>
</dbReference>
<reference evidence="4" key="2">
    <citation type="submission" date="2025-08" db="UniProtKB">
        <authorList>
            <consortium name="Ensembl"/>
        </authorList>
    </citation>
    <scope>IDENTIFICATION</scope>
</reference>
<dbReference type="Ensembl" id="ENSSFOT00015011621.2">
    <property type="protein sequence ID" value="ENSSFOP00015011470.2"/>
    <property type="gene ID" value="ENSSFOG00015007377.2"/>
</dbReference>
<reference evidence="4 5" key="1">
    <citation type="submission" date="2019-04" db="EMBL/GenBank/DDBJ databases">
        <authorList>
            <consortium name="Wellcome Sanger Institute Data Sharing"/>
        </authorList>
    </citation>
    <scope>NUCLEOTIDE SEQUENCE [LARGE SCALE GENOMIC DNA]</scope>
</reference>
<dbReference type="PROSITE" id="PS00571">
    <property type="entry name" value="AMIDASES"/>
    <property type="match status" value="1"/>
</dbReference>
<proteinExistence type="inferred from homology"/>
<dbReference type="Proteomes" id="UP000694397">
    <property type="component" value="Chromosome 16"/>
</dbReference>
<feature type="region of interest" description="Disordered" evidence="2">
    <location>
        <begin position="69"/>
        <end position="91"/>
    </location>
</feature>
<feature type="domain" description="Amidase" evidence="3">
    <location>
        <begin position="191"/>
        <end position="632"/>
    </location>
</feature>
<evidence type="ECO:0000259" key="3">
    <source>
        <dbReference type="Pfam" id="PF01425"/>
    </source>
</evidence>
<comment type="similarity">
    <text evidence="1">Belongs to the amidase family.</text>
</comment>
<dbReference type="Gene3D" id="3.90.1300.10">
    <property type="entry name" value="Amidase signature (AS) domain"/>
    <property type="match status" value="1"/>
</dbReference>
<keyword evidence="5" id="KW-1185">Reference proteome</keyword>
<dbReference type="InterPro" id="IPR023631">
    <property type="entry name" value="Amidase_dom"/>
</dbReference>
<dbReference type="InterPro" id="IPR020556">
    <property type="entry name" value="Amidase_CS"/>
</dbReference>
<evidence type="ECO:0000313" key="5">
    <source>
        <dbReference type="Proteomes" id="UP000694397"/>
    </source>
</evidence>